<evidence type="ECO:0000313" key="12">
    <source>
        <dbReference type="Proteomes" id="UP000028545"/>
    </source>
</evidence>
<dbReference type="HOGENOM" id="CLU_448460_0_0_1"/>
<evidence type="ECO:0000256" key="9">
    <source>
        <dbReference type="RuleBase" id="RU364126"/>
    </source>
</evidence>
<accession>A0A084GBU1</accession>
<feature type="compositionally biased region" description="Low complexity" evidence="10">
    <location>
        <begin position="24"/>
        <end position="35"/>
    </location>
</feature>
<evidence type="ECO:0000256" key="10">
    <source>
        <dbReference type="SAM" id="MobiDB-lite"/>
    </source>
</evidence>
<evidence type="ECO:0000256" key="3">
    <source>
        <dbReference type="ARBA" id="ARBA00012023"/>
    </source>
</evidence>
<comment type="caution">
    <text evidence="11">The sequence shown here is derived from an EMBL/GenBank/DDBJ whole genome shotgun (WGS) entry which is preliminary data.</text>
</comment>
<dbReference type="PANTHER" id="PTHR14456:SF2">
    <property type="entry name" value="INOSITOL-PENTAKISPHOSPHATE 2-KINASE"/>
    <property type="match status" value="1"/>
</dbReference>
<organism evidence="11 12">
    <name type="scientific">Pseudallescheria apiosperma</name>
    <name type="common">Scedosporium apiospermum</name>
    <dbReference type="NCBI Taxonomy" id="563466"/>
    <lineage>
        <taxon>Eukaryota</taxon>
        <taxon>Fungi</taxon>
        <taxon>Dikarya</taxon>
        <taxon>Ascomycota</taxon>
        <taxon>Pezizomycotina</taxon>
        <taxon>Sordariomycetes</taxon>
        <taxon>Hypocreomycetidae</taxon>
        <taxon>Microascales</taxon>
        <taxon>Microascaceae</taxon>
        <taxon>Scedosporium</taxon>
    </lineage>
</organism>
<dbReference type="Pfam" id="PF06090">
    <property type="entry name" value="Ins_P5_2-kin"/>
    <property type="match status" value="2"/>
</dbReference>
<dbReference type="GO" id="GO:0005634">
    <property type="term" value="C:nucleus"/>
    <property type="evidence" value="ECO:0007669"/>
    <property type="project" value="TreeGrafter"/>
</dbReference>
<evidence type="ECO:0000256" key="7">
    <source>
        <dbReference type="ARBA" id="ARBA00022777"/>
    </source>
</evidence>
<dbReference type="EC" id="2.7.1.158" evidence="3 9"/>
<evidence type="ECO:0000256" key="4">
    <source>
        <dbReference type="ARBA" id="ARBA00014846"/>
    </source>
</evidence>
<evidence type="ECO:0000256" key="5">
    <source>
        <dbReference type="ARBA" id="ARBA00022679"/>
    </source>
</evidence>
<comment type="catalytic activity">
    <reaction evidence="9">
        <text>1D-myo-inositol 1,3,4,5,6-pentakisphosphate + ATP = 1D-myo-inositol hexakisphosphate + ADP + H(+)</text>
        <dbReference type="Rhea" id="RHEA:20313"/>
        <dbReference type="ChEBI" id="CHEBI:15378"/>
        <dbReference type="ChEBI" id="CHEBI:30616"/>
        <dbReference type="ChEBI" id="CHEBI:57733"/>
        <dbReference type="ChEBI" id="CHEBI:58130"/>
        <dbReference type="ChEBI" id="CHEBI:456216"/>
        <dbReference type="EC" id="2.7.1.158"/>
    </reaction>
</comment>
<evidence type="ECO:0000256" key="1">
    <source>
        <dbReference type="ARBA" id="ARBA00003979"/>
    </source>
</evidence>
<proteinExistence type="inferred from homology"/>
<comment type="similarity">
    <text evidence="2">Belongs to the IPK1 type 1 family.</text>
</comment>
<keyword evidence="6 9" id="KW-0547">Nucleotide-binding</keyword>
<dbReference type="PANTHER" id="PTHR14456">
    <property type="entry name" value="INOSITOL POLYPHOSPHATE KINASE 1"/>
    <property type="match status" value="1"/>
</dbReference>
<dbReference type="GO" id="GO:0005524">
    <property type="term" value="F:ATP binding"/>
    <property type="evidence" value="ECO:0007669"/>
    <property type="project" value="UniProtKB-KW"/>
</dbReference>
<keyword evidence="8 9" id="KW-0067">ATP-binding</keyword>
<gene>
    <name evidence="11" type="ORF">SAPIO_CDS2914</name>
</gene>
<comment type="function">
    <text evidence="1">Has kinase activity and phosphorylates inositol-1,3,4,5,6-pentakisphosphate (Ins(1,3,4,5,6)P5) to produce 1,2,3,4,5,6-hexakisphosphate (InsP6), also known as phytate.</text>
</comment>
<dbReference type="Proteomes" id="UP000028545">
    <property type="component" value="Unassembled WGS sequence"/>
</dbReference>
<keyword evidence="5 9" id="KW-0808">Transferase</keyword>
<protein>
    <recommendedName>
        <fullName evidence="4 9">Inositol-pentakisphosphate 2-kinase</fullName>
        <ecNumber evidence="3 9">2.7.1.158</ecNumber>
    </recommendedName>
</protein>
<dbReference type="EMBL" id="JOWA01000087">
    <property type="protein sequence ID" value="KEZ44803.1"/>
    <property type="molecule type" value="Genomic_DNA"/>
</dbReference>
<dbReference type="VEuPathDB" id="FungiDB:SAPIO_CDS2914"/>
<dbReference type="GeneID" id="27721986"/>
<dbReference type="GO" id="GO:0032958">
    <property type="term" value="P:inositol phosphate biosynthetic process"/>
    <property type="evidence" value="ECO:0007669"/>
    <property type="project" value="TreeGrafter"/>
</dbReference>
<dbReference type="GO" id="GO:0035299">
    <property type="term" value="F:inositol-1,3,4,5,6-pentakisphosphate 2-kinase activity"/>
    <property type="evidence" value="ECO:0007669"/>
    <property type="project" value="UniProtKB-EC"/>
</dbReference>
<keyword evidence="12" id="KW-1185">Reference proteome</keyword>
<evidence type="ECO:0000256" key="2">
    <source>
        <dbReference type="ARBA" id="ARBA00008305"/>
    </source>
</evidence>
<evidence type="ECO:0000313" key="11">
    <source>
        <dbReference type="EMBL" id="KEZ44803.1"/>
    </source>
</evidence>
<name>A0A084GBU1_PSEDA</name>
<evidence type="ECO:0000256" key="6">
    <source>
        <dbReference type="ARBA" id="ARBA00022741"/>
    </source>
</evidence>
<evidence type="ECO:0000256" key="8">
    <source>
        <dbReference type="ARBA" id="ARBA00022840"/>
    </source>
</evidence>
<dbReference type="InterPro" id="IPR009286">
    <property type="entry name" value="Ins_P5_2-kin"/>
</dbReference>
<dbReference type="OrthoDB" id="272370at2759"/>
<keyword evidence="7 9" id="KW-0418">Kinase</keyword>
<feature type="region of interest" description="Disordered" evidence="10">
    <location>
        <begin position="1"/>
        <end position="106"/>
    </location>
</feature>
<sequence>MDPHHGAAQNLRAARSKRSHVMTSQAGGAAFSSSAHLEAPTATLSSSSPPHRSSPRRPSLGPRRKSRNSAPAVPTLSIFPYSSSSSTSSLSSSPGSTATSTAVPIALPSRPLRTSLASRGSVSRTTNPFLLETSSSSYLGEDFASFSSSLSSNYSFAPSSFASTCPLGLSMDEETAESSLSEPDPGLDSKMDPFGSANLYSVPVGTKVKQFVGEGSANVVIELDLPEGTSAATREFFEGKLLRLQKVSRKPEKQPYPYPVQYRYWRERIKPMFSEKDDLVNIDLVRLGPGGSNLLNDVDDLLALMDMATSRSRDQAPPADIEATVKAPEESPLKKRKKKFVGSRLARVEFGMLVDDMRIDESEGIMIEVKPKWLLQSPSAPTDAVRCRTCAVRLHRRLKDSSYDGAHLPCPLLMTSDRWEDRSLFVSRLFGDEELDEWYVAPLRRWFKGVAPSRPKRLITQVRNMQRQLDQKGPLGSNADDEQFRLAMTLRDCSVFLRVLRRPGGQAKVVAKIADLDKKNSAAKMDWWKKTELDLVKGGAYFAEYRVDVEQGRVVIAGTECHMEMERRRARRKSEAKERQLQGELRLREGMEEHHNRLIRECDLEKYVV</sequence>
<comment type="domain">
    <text evidence="9">The EXKPK motif is conserved in inositol-pentakisphosphate 2-kinases of both family 1 and 2.</text>
</comment>
<feature type="compositionally biased region" description="Low complexity" evidence="10">
    <location>
        <begin position="82"/>
        <end position="101"/>
    </location>
</feature>
<comment type="function">
    <text evidence="9">Phosphorylates Ins(1,3,4,5,6)P5 at position 2 to form Ins(1,2,3,4,5,6)P6 (InsP6 or phytate).</text>
</comment>
<dbReference type="RefSeq" id="XP_016644602.1">
    <property type="nucleotide sequence ID" value="XM_016785820.1"/>
</dbReference>
<reference evidence="11 12" key="1">
    <citation type="journal article" date="2014" name="Genome Announc.">
        <title>Draft genome sequence of the pathogenic fungus Scedosporium apiospermum.</title>
        <authorList>
            <person name="Vandeputte P."/>
            <person name="Ghamrawi S."/>
            <person name="Rechenmann M."/>
            <person name="Iltis A."/>
            <person name="Giraud S."/>
            <person name="Fleury M."/>
            <person name="Thornton C."/>
            <person name="Delhaes L."/>
            <person name="Meyer W."/>
            <person name="Papon N."/>
            <person name="Bouchara J.P."/>
        </authorList>
    </citation>
    <scope>NUCLEOTIDE SEQUENCE [LARGE SCALE GENOMIC DNA]</scope>
    <source>
        <strain evidence="11 12">IHEM 14462</strain>
    </source>
</reference>
<feature type="compositionally biased region" description="Low complexity" evidence="10">
    <location>
        <begin position="45"/>
        <end position="61"/>
    </location>
</feature>
<dbReference type="KEGG" id="sapo:SAPIO_CDS2914"/>
<dbReference type="AlphaFoldDB" id="A0A084GBU1"/>